<evidence type="ECO:0000256" key="7">
    <source>
        <dbReference type="RuleBase" id="RU369025"/>
    </source>
</evidence>
<evidence type="ECO:0000256" key="5">
    <source>
        <dbReference type="ARBA" id="ARBA00022989"/>
    </source>
</evidence>
<dbReference type="RefSeq" id="WP_051697694.1">
    <property type="nucleotide sequence ID" value="NZ_JMIX01000003.1"/>
</dbReference>
<evidence type="ECO:0000259" key="8">
    <source>
        <dbReference type="Pfam" id="PF00924"/>
    </source>
</evidence>
<keyword evidence="4 7" id="KW-0812">Transmembrane</keyword>
<comment type="caution">
    <text evidence="10">The sequence shown here is derived from an EMBL/GenBank/DDBJ whole genome shotgun (WGS) entry which is preliminary data.</text>
</comment>
<dbReference type="EMBL" id="JMIX01000003">
    <property type="protein sequence ID" value="KEO98653.1"/>
    <property type="molecule type" value="Genomic_DNA"/>
</dbReference>
<dbReference type="InterPro" id="IPR045275">
    <property type="entry name" value="MscS_archaea/bacteria_type"/>
</dbReference>
<keyword evidence="11" id="KW-1185">Reference proteome</keyword>
<reference evidence="10 11" key="1">
    <citation type="submission" date="2014-04" db="EMBL/GenBank/DDBJ databases">
        <title>A comprehensive comparison of genomes of Erythrobacter spp. Strains.</title>
        <authorList>
            <person name="Zheng Q."/>
        </authorList>
    </citation>
    <scope>NUCLEOTIDE SEQUENCE [LARGE SCALE GENOMIC DNA]</scope>
    <source>
        <strain evidence="10 11">DSM 8509</strain>
    </source>
</reference>
<dbReference type="GO" id="GO:0008381">
    <property type="term" value="F:mechanosensitive monoatomic ion channel activity"/>
    <property type="evidence" value="ECO:0007669"/>
    <property type="project" value="InterPro"/>
</dbReference>
<comment type="similarity">
    <text evidence="2 7">Belongs to the MscS (TC 1.A.23) family.</text>
</comment>
<gene>
    <name evidence="10" type="ORF">EH32_05995</name>
</gene>
<keyword evidence="7" id="KW-0406">Ion transport</keyword>
<keyword evidence="7" id="KW-0407">Ion channel</keyword>
<evidence type="ECO:0000256" key="3">
    <source>
        <dbReference type="ARBA" id="ARBA00022475"/>
    </source>
</evidence>
<evidence type="ECO:0000313" key="10">
    <source>
        <dbReference type="EMBL" id="KEO98653.1"/>
    </source>
</evidence>
<dbReference type="SUPFAM" id="SSF50182">
    <property type="entry name" value="Sm-like ribonucleoproteins"/>
    <property type="match status" value="1"/>
</dbReference>
<evidence type="ECO:0000256" key="2">
    <source>
        <dbReference type="ARBA" id="ARBA00008017"/>
    </source>
</evidence>
<evidence type="ECO:0000313" key="11">
    <source>
        <dbReference type="Proteomes" id="UP000027866"/>
    </source>
</evidence>
<dbReference type="SUPFAM" id="SSF82861">
    <property type="entry name" value="Mechanosensitive channel protein MscS (YggB), transmembrane region"/>
    <property type="match status" value="1"/>
</dbReference>
<evidence type="ECO:0000256" key="6">
    <source>
        <dbReference type="ARBA" id="ARBA00023136"/>
    </source>
</evidence>
<evidence type="ECO:0000256" key="1">
    <source>
        <dbReference type="ARBA" id="ARBA00004651"/>
    </source>
</evidence>
<accession>A0A074N3D1</accession>
<comment type="subcellular location">
    <subcellularLocation>
        <location evidence="7">Cell inner membrane</location>
        <topology evidence="7">Multi-pass membrane protein</topology>
    </subcellularLocation>
    <subcellularLocation>
        <location evidence="1">Cell membrane</location>
        <topology evidence="1">Multi-pass membrane protein</topology>
    </subcellularLocation>
</comment>
<dbReference type="Proteomes" id="UP000027866">
    <property type="component" value="Unassembled WGS sequence"/>
</dbReference>
<proteinExistence type="inferred from homology"/>
<dbReference type="InterPro" id="IPR006685">
    <property type="entry name" value="MscS_channel_2nd"/>
</dbReference>
<feature type="transmembrane region" description="Helical" evidence="7">
    <location>
        <begin position="54"/>
        <end position="77"/>
    </location>
</feature>
<dbReference type="PANTHER" id="PTHR30221:SF3">
    <property type="entry name" value="SMALL-CONDUCTANCE MECHANOSENSITIVE CHANNEL"/>
    <property type="match status" value="1"/>
</dbReference>
<dbReference type="PANTHER" id="PTHR30221">
    <property type="entry name" value="SMALL-CONDUCTANCE MECHANOSENSITIVE CHANNEL"/>
    <property type="match status" value="1"/>
</dbReference>
<sequence>MDWATVSAMITAAALQIAAGFVLYMIGRWLIGFAIGVLGKVLTARNFDSTLQRYIASILSVVLNIILVVAILGYFGIETTSFAALLAGVGLAVGAAWSGLLSNFAAGAFLIIFRPYKVGDYVVGGGIEGTVTEVGLFNTVITSPDNVQTIIGNSAILGDVVKNFSAHDYRRVDRTAQLAFGVDPLEAIERLKPALASIPNVLDLPPPDVEILDFNERGTVLAVRPYCHTDHYWQVYFDTNKLIARTFGEAGYEPPYVVEQQKGAMAQPLQAGAA</sequence>
<dbReference type="GO" id="GO:0005886">
    <property type="term" value="C:plasma membrane"/>
    <property type="evidence" value="ECO:0007669"/>
    <property type="project" value="UniProtKB-SubCell"/>
</dbReference>
<comment type="subunit">
    <text evidence="7">Homoheptamer.</text>
</comment>
<keyword evidence="6 7" id="KW-0472">Membrane</keyword>
<comment type="function">
    <text evidence="7">Mechanosensitive channel that participates in the regulation of osmotic pressure changes within the cell, opening in response to stretch forces in the membrane lipid bilayer, without the need for other proteins. Contributes to normal resistance to hypoosmotic shock. Forms an ion channel of 1.0 nanosiemens conductance with a slight preference for anions.</text>
</comment>
<keyword evidence="7" id="KW-0997">Cell inner membrane</keyword>
<dbReference type="Pfam" id="PF21082">
    <property type="entry name" value="MS_channel_3rd"/>
    <property type="match status" value="1"/>
</dbReference>
<dbReference type="InterPro" id="IPR049278">
    <property type="entry name" value="MS_channel_C"/>
</dbReference>
<feature type="domain" description="Mechanosensitive ion channel MscS" evidence="8">
    <location>
        <begin position="100"/>
        <end position="165"/>
    </location>
</feature>
<evidence type="ECO:0000259" key="9">
    <source>
        <dbReference type="Pfam" id="PF21082"/>
    </source>
</evidence>
<keyword evidence="3" id="KW-1003">Cell membrane</keyword>
<dbReference type="Gene3D" id="3.30.70.100">
    <property type="match status" value="1"/>
</dbReference>
<dbReference type="InterPro" id="IPR010920">
    <property type="entry name" value="LSM_dom_sf"/>
</dbReference>
<dbReference type="Gene3D" id="2.30.30.60">
    <property type="match status" value="1"/>
</dbReference>
<dbReference type="Pfam" id="PF00924">
    <property type="entry name" value="MS_channel_2nd"/>
    <property type="match status" value="1"/>
</dbReference>
<feature type="transmembrane region" description="Helical" evidence="7">
    <location>
        <begin position="12"/>
        <end position="42"/>
    </location>
</feature>
<feature type="domain" description="Mechanosensitive ion channel MscS C-terminal" evidence="9">
    <location>
        <begin position="175"/>
        <end position="251"/>
    </location>
</feature>
<comment type="caution">
    <text evidence="7">Lacks conserved residue(s) required for the propagation of feature annotation.</text>
</comment>
<dbReference type="InterPro" id="IPR011066">
    <property type="entry name" value="MscS_channel_C_sf"/>
</dbReference>
<protein>
    <recommendedName>
        <fullName evidence="7">Small-conductance mechanosensitive channel</fullName>
    </recommendedName>
</protein>
<dbReference type="Gene3D" id="1.10.287.1260">
    <property type="match status" value="1"/>
</dbReference>
<dbReference type="InterPro" id="IPR023408">
    <property type="entry name" value="MscS_beta-dom_sf"/>
</dbReference>
<dbReference type="InterPro" id="IPR011014">
    <property type="entry name" value="MscS_channel_TM-2"/>
</dbReference>
<dbReference type="SUPFAM" id="SSF82689">
    <property type="entry name" value="Mechanosensitive channel protein MscS (YggB), C-terminal domain"/>
    <property type="match status" value="1"/>
</dbReference>
<keyword evidence="7" id="KW-0813">Transport</keyword>
<organism evidence="10 11">
    <name type="scientific">Erythrobacter litoralis</name>
    <dbReference type="NCBI Taxonomy" id="39960"/>
    <lineage>
        <taxon>Bacteria</taxon>
        <taxon>Pseudomonadati</taxon>
        <taxon>Pseudomonadota</taxon>
        <taxon>Alphaproteobacteria</taxon>
        <taxon>Sphingomonadales</taxon>
        <taxon>Erythrobacteraceae</taxon>
        <taxon>Erythrobacter/Porphyrobacter group</taxon>
        <taxon>Erythrobacter</taxon>
    </lineage>
</organism>
<feature type="transmembrane region" description="Helical" evidence="7">
    <location>
        <begin position="83"/>
        <end position="113"/>
    </location>
</feature>
<evidence type="ECO:0000256" key="4">
    <source>
        <dbReference type="ARBA" id="ARBA00022692"/>
    </source>
</evidence>
<dbReference type="AlphaFoldDB" id="A0A074N3D1"/>
<keyword evidence="5 7" id="KW-1133">Transmembrane helix</keyword>
<name>A0A074N3D1_9SPHN</name>